<name>A0ABS6TAX5_9ENTE</name>
<dbReference type="InterPro" id="IPR008183">
    <property type="entry name" value="Aldose_1/G6P_1-epimerase"/>
</dbReference>
<keyword evidence="2" id="KW-1185">Reference proteome</keyword>
<protein>
    <submittedName>
        <fullName evidence="1">Aldose 1-epimerase family protein</fullName>
    </submittedName>
</protein>
<dbReference type="EMBL" id="JAHUZB010000002">
    <property type="protein sequence ID" value="MBV7390059.1"/>
    <property type="molecule type" value="Genomic_DNA"/>
</dbReference>
<organism evidence="1 2">
    <name type="scientific">Enterococcus alishanensis</name>
    <dbReference type="NCBI Taxonomy" id="1303817"/>
    <lineage>
        <taxon>Bacteria</taxon>
        <taxon>Bacillati</taxon>
        <taxon>Bacillota</taxon>
        <taxon>Bacilli</taxon>
        <taxon>Lactobacillales</taxon>
        <taxon>Enterococcaceae</taxon>
        <taxon>Enterococcus</taxon>
    </lineage>
</organism>
<dbReference type="CDD" id="cd09024">
    <property type="entry name" value="Aldose_epim_lacX"/>
    <property type="match status" value="1"/>
</dbReference>
<sequence>MSVTIKNEYLTAIINEKGAELTSLSANQIEYIWQADPNYWGRHAPILFPFVGRLKNDQYTYQGENYPMGQHGFARDKKFELLEQTAEKATFILKSDAETKKIYPFDFVLIVSYEVWGEGLRIRFEVQNPSSGELIFALGGHPAFNIPLEENLTFDDYFIAFSPQKSRIKIPLEGPFANLDQKTLGQTNTNIQLSHDLFKEDALIYETRGLNSYTVGSEDSKHNVTVTYNNIPYVGFWSPMPKEAPFLCIEPWWGFADTVNSTGKLEDKAGMQHLPANETFKTEFSITIH</sequence>
<dbReference type="RefSeq" id="WP_218325112.1">
    <property type="nucleotide sequence ID" value="NZ_JAHUZB010000002.1"/>
</dbReference>
<dbReference type="InterPro" id="IPR037481">
    <property type="entry name" value="LacX"/>
</dbReference>
<accession>A0ABS6TAX5</accession>
<gene>
    <name evidence="1" type="ORF">KUA55_05150</name>
</gene>
<evidence type="ECO:0000313" key="2">
    <source>
        <dbReference type="Proteomes" id="UP000774130"/>
    </source>
</evidence>
<evidence type="ECO:0000313" key="1">
    <source>
        <dbReference type="EMBL" id="MBV7390059.1"/>
    </source>
</evidence>
<dbReference type="Proteomes" id="UP000774130">
    <property type="component" value="Unassembled WGS sequence"/>
</dbReference>
<proteinExistence type="predicted"/>
<reference evidence="1 2" key="1">
    <citation type="submission" date="2021-06" db="EMBL/GenBank/DDBJ databases">
        <title>Enterococcus alishanensis sp. nov., a novel lactic acid bacterium isolated from fresh coffee beans.</title>
        <authorList>
            <person name="Chen Y.-S."/>
        </authorList>
    </citation>
    <scope>NUCLEOTIDE SEQUENCE [LARGE SCALE GENOMIC DNA]</scope>
    <source>
        <strain evidence="1 2">ALS3</strain>
    </source>
</reference>
<dbReference type="Pfam" id="PF01263">
    <property type="entry name" value="Aldose_epim"/>
    <property type="match status" value="1"/>
</dbReference>
<comment type="caution">
    <text evidence="1">The sequence shown here is derived from an EMBL/GenBank/DDBJ whole genome shotgun (WGS) entry which is preliminary data.</text>
</comment>